<evidence type="ECO:0000256" key="3">
    <source>
        <dbReference type="ARBA" id="ARBA00022806"/>
    </source>
</evidence>
<dbReference type="InterPro" id="IPR027417">
    <property type="entry name" value="P-loop_NTPase"/>
</dbReference>
<dbReference type="SUPFAM" id="SSF52540">
    <property type="entry name" value="P-loop containing nucleoside triphosphate hydrolases"/>
    <property type="match status" value="2"/>
</dbReference>
<dbReference type="EMBL" id="LRFG02000003">
    <property type="protein sequence ID" value="PCO05142.1"/>
    <property type="molecule type" value="Genomic_DNA"/>
</dbReference>
<gene>
    <name evidence="7" type="ORF">AWR36_010465</name>
</gene>
<keyword evidence="3" id="KW-0347">Helicase</keyword>
<evidence type="ECO:0000259" key="6">
    <source>
        <dbReference type="PROSITE" id="PS51194"/>
    </source>
</evidence>
<evidence type="ECO:0000256" key="4">
    <source>
        <dbReference type="ARBA" id="ARBA00022840"/>
    </source>
</evidence>
<dbReference type="Proteomes" id="UP000218427">
    <property type="component" value="Unassembled WGS sequence"/>
</dbReference>
<dbReference type="Pfam" id="PF04851">
    <property type="entry name" value="ResIII"/>
    <property type="match status" value="1"/>
</dbReference>
<evidence type="ECO:0000256" key="2">
    <source>
        <dbReference type="ARBA" id="ARBA00022801"/>
    </source>
</evidence>
<organism evidence="7 8">
    <name type="scientific">Microbulbifer flavimaris</name>
    <dbReference type="NCBI Taxonomy" id="1781068"/>
    <lineage>
        <taxon>Bacteria</taxon>
        <taxon>Pseudomonadati</taxon>
        <taxon>Pseudomonadota</taxon>
        <taxon>Gammaproteobacteria</taxon>
        <taxon>Cellvibrionales</taxon>
        <taxon>Microbulbiferaceae</taxon>
        <taxon>Microbulbifer</taxon>
    </lineage>
</organism>
<keyword evidence="1" id="KW-0547">Nucleotide-binding</keyword>
<proteinExistence type="predicted"/>
<dbReference type="PANTHER" id="PTHR11274:SF0">
    <property type="entry name" value="GENERAL TRANSCRIPTION AND DNA REPAIR FACTOR IIH HELICASE SUBUNIT XPB"/>
    <property type="match status" value="1"/>
</dbReference>
<evidence type="ECO:0000256" key="1">
    <source>
        <dbReference type="ARBA" id="ARBA00022741"/>
    </source>
</evidence>
<dbReference type="InterPro" id="IPR025202">
    <property type="entry name" value="PLD-like_dom"/>
</dbReference>
<dbReference type="RefSeq" id="WP_082679536.1">
    <property type="nucleotide sequence ID" value="NZ_LRFG02000003.1"/>
</dbReference>
<feature type="domain" description="Helicase C-terminal" evidence="6">
    <location>
        <begin position="524"/>
        <end position="675"/>
    </location>
</feature>
<dbReference type="Pfam" id="PF13091">
    <property type="entry name" value="PLDc_2"/>
    <property type="match status" value="1"/>
</dbReference>
<keyword evidence="4" id="KW-0067">ATP-binding</keyword>
<keyword evidence="8" id="KW-1185">Reference proteome</keyword>
<evidence type="ECO:0008006" key="9">
    <source>
        <dbReference type="Google" id="ProtNLM"/>
    </source>
</evidence>
<name>A0ABX4HYC4_9GAMM</name>
<accession>A0ABX4HYC4</accession>
<dbReference type="SMART" id="SM00487">
    <property type="entry name" value="DEXDc"/>
    <property type="match status" value="1"/>
</dbReference>
<dbReference type="InterPro" id="IPR001650">
    <property type="entry name" value="Helicase_C-like"/>
</dbReference>
<dbReference type="Gene3D" id="3.30.870.10">
    <property type="entry name" value="Endonuclease Chain A"/>
    <property type="match status" value="1"/>
</dbReference>
<keyword evidence="2" id="KW-0378">Hydrolase</keyword>
<protein>
    <recommendedName>
        <fullName evidence="9">Superfamily II DNA or RNA helicase</fullName>
    </recommendedName>
</protein>
<reference evidence="7" key="1">
    <citation type="submission" date="2017-08" db="EMBL/GenBank/DDBJ databases">
        <title>Microbulbifer marisrubri sp. nov., a halophilic alphaproteobacterium isolated from marine sediment of the Yellow Sea, China.</title>
        <authorList>
            <person name="Zhang G."/>
            <person name="Xiong Q."/>
        </authorList>
    </citation>
    <scope>NUCLEOTIDE SEQUENCE [LARGE SCALE GENOMIC DNA]</scope>
    <source>
        <strain evidence="7">WRN-8</strain>
    </source>
</reference>
<evidence type="ECO:0000259" key="5">
    <source>
        <dbReference type="PROSITE" id="PS51192"/>
    </source>
</evidence>
<dbReference type="InterPro" id="IPR014001">
    <property type="entry name" value="Helicase_ATP-bd"/>
</dbReference>
<evidence type="ECO:0000313" key="7">
    <source>
        <dbReference type="EMBL" id="PCO05142.1"/>
    </source>
</evidence>
<dbReference type="InterPro" id="IPR050615">
    <property type="entry name" value="ATP-dep_DNA_Helicase"/>
</dbReference>
<dbReference type="PROSITE" id="PS51192">
    <property type="entry name" value="HELICASE_ATP_BIND_1"/>
    <property type="match status" value="1"/>
</dbReference>
<dbReference type="Pfam" id="PF00271">
    <property type="entry name" value="Helicase_C"/>
    <property type="match status" value="1"/>
</dbReference>
<evidence type="ECO:0000313" key="8">
    <source>
        <dbReference type="Proteomes" id="UP000218427"/>
    </source>
</evidence>
<dbReference type="PROSITE" id="PS51194">
    <property type="entry name" value="HELICASE_CTER"/>
    <property type="match status" value="1"/>
</dbReference>
<feature type="domain" description="Helicase ATP-binding" evidence="5">
    <location>
        <begin position="273"/>
        <end position="443"/>
    </location>
</feature>
<dbReference type="PANTHER" id="PTHR11274">
    <property type="entry name" value="RAD25/XP-B DNA REPAIR HELICASE"/>
    <property type="match status" value="1"/>
</dbReference>
<dbReference type="InterPro" id="IPR006935">
    <property type="entry name" value="Helicase/UvrB_N"/>
</dbReference>
<comment type="caution">
    <text evidence="7">The sequence shown here is derived from an EMBL/GenBank/DDBJ whole genome shotgun (WGS) entry which is preliminary data.</text>
</comment>
<dbReference type="Gene3D" id="3.40.50.300">
    <property type="entry name" value="P-loop containing nucleotide triphosphate hydrolases"/>
    <property type="match status" value="2"/>
</dbReference>
<sequence length="705" mass="79147">METLEVLNKLEPIYFANEHNLDEEVFGPICQTSDHIRCMTGYFSSGSLRELAQSLSHFLKTQSTSIKFIISPNLSQEDAEALRNANSSDKNLIPLLFPGFEPTEDNLRTRSVESLAYLVATRRIEFKIAIQKDGLFHTKCWLFDTEHGRLSVHGSINATQNGFSVNTEQLSIDKEWDGEKSRKVISAISKKFNTLWANVSQHVTTFDINDHTLNHLCEIYRNKSREGLSQREIQQRLESCLIQKGEKRLLRRLKIPDWLNYQTGPYSHQGQAVSSWVGSGRGILSIATGGGKTLTSLVAATLATHQEESLLVVIAVPTKALLDQWAKDVAHFSIEPFSSFGKTGRDTKRALKGMLRNLRLGISKNEVLIVTHAALKSDLADDIDKASSRVPIMLIGDEVHNLGSSGFKEAARESFKYRLGLSATAVRQFDEDGTAFLTDYFGPVVYDFPLDAAIGNCLVPYEYHVHRVVLDENEEEAWSELTHQIRQLAYAAELPDTAKEKERWKLLCLQRRRIVESASGKIAALAQSLPKDREDIKRSLVFCTDKDPEQLLAVNALLTRRSINFHQVTAEETASKQLLVNIVDSFSDGSLQILTSKRVLDEGFNIPQTETAYLLASNTVRRQWIQRLGRVLRSSPATNKDHAIIHDYIVIPKVNDGEIDNDLASLIKGEYERVSFFSKLSSNGLEKNGSLSIISELISLMENNK</sequence>